<reference evidence="1 2" key="1">
    <citation type="submission" date="2021-08" db="EMBL/GenBank/DDBJ databases">
        <title>Shewanella putrefaciens YZ-J, complete genome.</title>
        <authorList>
            <person name="Yi Z."/>
        </authorList>
    </citation>
    <scope>NUCLEOTIDE SEQUENCE [LARGE SCALE GENOMIC DNA]</scope>
    <source>
        <strain evidence="1 2">YZ-J</strain>
    </source>
</reference>
<protein>
    <submittedName>
        <fullName evidence="1">Uncharacterized protein</fullName>
    </submittedName>
</protein>
<evidence type="ECO:0000313" key="2">
    <source>
        <dbReference type="Proteomes" id="UP000827084"/>
    </source>
</evidence>
<dbReference type="GeneID" id="67443663"/>
<proteinExistence type="predicted"/>
<dbReference type="EMBL" id="CP080635">
    <property type="protein sequence ID" value="QYX71209.1"/>
    <property type="molecule type" value="Genomic_DNA"/>
</dbReference>
<dbReference type="RefSeq" id="WP_011919384.1">
    <property type="nucleotide sequence ID" value="NZ_BMPK01000003.1"/>
</dbReference>
<dbReference type="Proteomes" id="UP000827084">
    <property type="component" value="Chromosome"/>
</dbReference>
<keyword evidence="2" id="KW-1185">Reference proteome</keyword>
<sequence length="156" mass="17768">MTIWKELYDIFDKERSRWQQSSANKQAIAFELKANLGFLADALSSGLSQNAIANGLEYSVFEAKLKEGTALTGLNRRKVTQQFIGEFTGFATYIGKENDYLVENAYSRIKSLKKLVAAQPDKNHNLRIKFLFNFLVFLVAHLEERPLSRTSARKSI</sequence>
<gene>
    <name evidence="1" type="ORF">K3G22_10345</name>
</gene>
<name>A0ABX8X6V9_SHEPU</name>
<accession>A0ABX8X6V9</accession>
<evidence type="ECO:0000313" key="1">
    <source>
        <dbReference type="EMBL" id="QYX71209.1"/>
    </source>
</evidence>
<organism evidence="1 2">
    <name type="scientific">Shewanella putrefaciens</name>
    <name type="common">Pseudomonas putrefaciens</name>
    <dbReference type="NCBI Taxonomy" id="24"/>
    <lineage>
        <taxon>Bacteria</taxon>
        <taxon>Pseudomonadati</taxon>
        <taxon>Pseudomonadota</taxon>
        <taxon>Gammaproteobacteria</taxon>
        <taxon>Alteromonadales</taxon>
        <taxon>Shewanellaceae</taxon>
        <taxon>Shewanella</taxon>
    </lineage>
</organism>